<dbReference type="Pfam" id="PF02657">
    <property type="entry name" value="SufE"/>
    <property type="match status" value="1"/>
</dbReference>
<dbReference type="InterPro" id="IPR003808">
    <property type="entry name" value="Fe-S_metab-assoc_dom"/>
</dbReference>
<feature type="domain" description="Fe-S metabolism associated" evidence="2">
    <location>
        <begin position="23"/>
        <end position="147"/>
    </location>
</feature>
<evidence type="ECO:0000259" key="2">
    <source>
        <dbReference type="Pfam" id="PF02657"/>
    </source>
</evidence>
<protein>
    <submittedName>
        <fullName evidence="3">Sulfur acceptor protein =&gt; iron-sulfur cluster assembly SufE</fullName>
    </submittedName>
</protein>
<evidence type="ECO:0000313" key="3">
    <source>
        <dbReference type="EMBL" id="VAW13612.1"/>
    </source>
</evidence>
<sequence>MCGTNLPTWDPRNLADQDIDTLVEDFEFLDDWEDRYRYVIELGRALAPLDEAERCAANKVEGCVSQVWLKAVRETRDGETVLVFSGDSDAHIVRGLIAILFAMCSGRTPQDILATDIDGVLRRIGLDAHLTPQRSNGLQAMVQRIRRIATEASAQTARVTKVAKVD</sequence>
<gene>
    <name evidence="3" type="ORF">MNBD_ALPHA09-1768</name>
</gene>
<accession>A0A3B0TGK3</accession>
<dbReference type="SUPFAM" id="SSF82649">
    <property type="entry name" value="SufE/NifU"/>
    <property type="match status" value="1"/>
</dbReference>
<evidence type="ECO:0000256" key="1">
    <source>
        <dbReference type="ARBA" id="ARBA00010282"/>
    </source>
</evidence>
<dbReference type="Gene3D" id="3.90.1010.10">
    <property type="match status" value="1"/>
</dbReference>
<comment type="similarity">
    <text evidence="1">Belongs to the SufE family.</text>
</comment>
<dbReference type="PANTHER" id="PTHR43597">
    <property type="entry name" value="SULFUR ACCEPTOR PROTEIN CSDE"/>
    <property type="match status" value="1"/>
</dbReference>
<dbReference type="PANTHER" id="PTHR43597:SF5">
    <property type="entry name" value="SUFE-LIKE PROTEIN 2, CHLOROPLASTIC"/>
    <property type="match status" value="1"/>
</dbReference>
<organism evidence="3">
    <name type="scientific">hydrothermal vent metagenome</name>
    <dbReference type="NCBI Taxonomy" id="652676"/>
    <lineage>
        <taxon>unclassified sequences</taxon>
        <taxon>metagenomes</taxon>
        <taxon>ecological metagenomes</taxon>
    </lineage>
</organism>
<proteinExistence type="inferred from homology"/>
<dbReference type="AlphaFoldDB" id="A0A3B0TGK3"/>
<dbReference type="EMBL" id="UOEM01000062">
    <property type="protein sequence ID" value="VAW13612.1"/>
    <property type="molecule type" value="Genomic_DNA"/>
</dbReference>
<name>A0A3B0TGK3_9ZZZZ</name>
<reference evidence="3" key="1">
    <citation type="submission" date="2018-06" db="EMBL/GenBank/DDBJ databases">
        <authorList>
            <person name="Zhirakovskaya E."/>
        </authorList>
    </citation>
    <scope>NUCLEOTIDE SEQUENCE</scope>
</reference>